<evidence type="ECO:0000313" key="17">
    <source>
        <dbReference type="Proteomes" id="UP000823635"/>
    </source>
</evidence>
<name>A0A9D9DQ77_9BACT</name>
<sequence>MTGKIDIYKASAGSGKTFRLTGEYIKLLFADEYEYRHILAVTFTNKATDQMKHRILSELYLLSKHPEKSAYIDEIISCTHKSASEVAEYSGSVLKRILHDYSAFSISTIDTFFQSVMRSFSRELGRMATYNVEIDDSQIISMVIDRMFLSLDKSENSRLLDWLIRYSLESIEEGRSWRIKNNIMELSKNLNSESFKIKNRGRAGYFNPGRYMEQIQRLKEKIAVVERSYVESVKKLAEQAIRIIEGGGLTLLDFKGRSRSPFARLGKFAAGNAIFDTGSYDAFSGLYGNVDEWVKTGNKAKVLGIYGELNDLIGEMIRCYRENYRLYATCGKVKNNLGALAILGEIHSNLALYCRENNILLLSQTNELLHDIIDGSDTPFIYEKVGTWINHFMIDEFQDTSSMQWENFKPLLHNSIAEGNGNLVVGDVKQSIYRWRNSDWSILNKGIMREFECNVSTLSVNWRSSKDIVEFNNGFFGYAAMMLEDFYCDSTGTEADTISGIYDVTQDESRNENLADQIVSEKGAKMPGYVELNFTADSQTSEEVNSAILLSTAGRLIDNGYPQNRICVLVRYNADAEAAARILAEAGYQVSSAEAFTLGLSDAVLEVVSRLEALDNGNPAEEDEKLEALPLYILCETLIREKLESGQKEDLLFLQSFLDAVLEFSVKNGDNRTAFLKWWHDSGYMTKVQLSQERDAINVMTIHKSKGLEFDAVIIPYFRLPLEPVGWNRPLLWSDAASKALDFDGVLSAIYSSRLRDTLFEKEYLDEKLCCFVDNLNLAYVAFTRAKRELVVIADADTRNVERIASPEGISDLLYGYATAAMAESLCEGSSVQTFSSGVPSSFPEDETDPGLEQPVQLPLQFSAALALKRFGTALQSRDSGDGSDIRNRGIVLHEYFSQIANAEDIVKIEDPEVRDLIAGKLAFVEKYGWFSKEYEVYRECEIIASDGSVHRPDRVVAKDGEAVVIDYKFGEYRPCDPRYVRQVRSYMKLLSDMGFRNVRGALWYVNHDRVEEF</sequence>
<keyword evidence="2 14" id="KW-0547">Nucleotide-binding</keyword>
<dbReference type="GO" id="GO:0000725">
    <property type="term" value="P:recombinational repair"/>
    <property type="evidence" value="ECO:0007669"/>
    <property type="project" value="TreeGrafter"/>
</dbReference>
<dbReference type="GO" id="GO:0043138">
    <property type="term" value="F:3'-5' DNA helicase activity"/>
    <property type="evidence" value="ECO:0007669"/>
    <property type="project" value="UniProtKB-EC"/>
</dbReference>
<evidence type="ECO:0000256" key="2">
    <source>
        <dbReference type="ARBA" id="ARBA00022741"/>
    </source>
</evidence>
<evidence type="ECO:0000256" key="13">
    <source>
        <dbReference type="ARBA" id="ARBA00048988"/>
    </source>
</evidence>
<evidence type="ECO:0000256" key="4">
    <source>
        <dbReference type="ARBA" id="ARBA00022801"/>
    </source>
</evidence>
<evidence type="ECO:0000256" key="8">
    <source>
        <dbReference type="ARBA" id="ARBA00023125"/>
    </source>
</evidence>
<keyword evidence="4 14" id="KW-0378">Hydrolase</keyword>
<protein>
    <recommendedName>
        <fullName evidence="12">DNA 3'-5' helicase</fullName>
        <ecNumber evidence="12">5.6.2.4</ecNumber>
    </recommendedName>
</protein>
<dbReference type="Gene3D" id="3.40.50.300">
    <property type="entry name" value="P-loop containing nucleotide triphosphate hydrolases"/>
    <property type="match status" value="4"/>
</dbReference>
<dbReference type="GO" id="GO:0003677">
    <property type="term" value="F:DNA binding"/>
    <property type="evidence" value="ECO:0007669"/>
    <property type="project" value="UniProtKB-KW"/>
</dbReference>
<dbReference type="GO" id="GO:0005524">
    <property type="term" value="F:ATP binding"/>
    <property type="evidence" value="ECO:0007669"/>
    <property type="project" value="UniProtKB-UniRule"/>
</dbReference>
<keyword evidence="3" id="KW-0227">DNA damage</keyword>
<keyword evidence="8" id="KW-0238">DNA-binding</keyword>
<dbReference type="SUPFAM" id="SSF52540">
    <property type="entry name" value="P-loop containing nucleoside triphosphate hydrolases"/>
    <property type="match status" value="1"/>
</dbReference>
<comment type="caution">
    <text evidence="16">The sequence shown here is derived from an EMBL/GenBank/DDBJ whole genome shotgun (WGS) entry which is preliminary data.</text>
</comment>
<evidence type="ECO:0000259" key="15">
    <source>
        <dbReference type="PROSITE" id="PS51198"/>
    </source>
</evidence>
<comment type="catalytic activity">
    <reaction evidence="13">
        <text>ATP + H2O = ADP + phosphate + H(+)</text>
        <dbReference type="Rhea" id="RHEA:13065"/>
        <dbReference type="ChEBI" id="CHEBI:15377"/>
        <dbReference type="ChEBI" id="CHEBI:15378"/>
        <dbReference type="ChEBI" id="CHEBI:30616"/>
        <dbReference type="ChEBI" id="CHEBI:43474"/>
        <dbReference type="ChEBI" id="CHEBI:456216"/>
        <dbReference type="EC" id="5.6.2.4"/>
    </reaction>
</comment>
<feature type="domain" description="UvrD-like helicase ATP-binding" evidence="15">
    <location>
        <begin position="1"/>
        <end position="465"/>
    </location>
</feature>
<evidence type="ECO:0000313" key="16">
    <source>
        <dbReference type="EMBL" id="MBO8429209.1"/>
    </source>
</evidence>
<dbReference type="Gene3D" id="3.90.320.10">
    <property type="match status" value="1"/>
</dbReference>
<dbReference type="Pfam" id="PF13361">
    <property type="entry name" value="UvrD_C"/>
    <property type="match status" value="1"/>
</dbReference>
<dbReference type="InterPro" id="IPR000212">
    <property type="entry name" value="DNA_helicase_UvrD/REP"/>
</dbReference>
<dbReference type="InterPro" id="IPR011604">
    <property type="entry name" value="PDDEXK-like_dom_sf"/>
</dbReference>
<reference evidence="16" key="2">
    <citation type="journal article" date="2021" name="PeerJ">
        <title>Extensive microbial diversity within the chicken gut microbiome revealed by metagenomics and culture.</title>
        <authorList>
            <person name="Gilroy R."/>
            <person name="Ravi A."/>
            <person name="Getino M."/>
            <person name="Pursley I."/>
            <person name="Horton D.L."/>
            <person name="Alikhan N.F."/>
            <person name="Baker D."/>
            <person name="Gharbi K."/>
            <person name="Hall N."/>
            <person name="Watson M."/>
            <person name="Adriaenssens E.M."/>
            <person name="Foster-Nyarko E."/>
            <person name="Jarju S."/>
            <person name="Secka A."/>
            <person name="Antonio M."/>
            <person name="Oren A."/>
            <person name="Chaudhuri R.R."/>
            <person name="La Ragione R."/>
            <person name="Hildebrand F."/>
            <person name="Pallen M.J."/>
        </authorList>
    </citation>
    <scope>NUCLEOTIDE SEQUENCE</scope>
    <source>
        <strain evidence="16">15467</strain>
    </source>
</reference>
<dbReference type="Pfam" id="PF00580">
    <property type="entry name" value="UvrD-helicase"/>
    <property type="match status" value="1"/>
</dbReference>
<keyword evidence="10" id="KW-0413">Isomerase</keyword>
<evidence type="ECO:0000256" key="5">
    <source>
        <dbReference type="ARBA" id="ARBA00022806"/>
    </source>
</evidence>
<evidence type="ECO:0000256" key="6">
    <source>
        <dbReference type="ARBA" id="ARBA00022839"/>
    </source>
</evidence>
<dbReference type="EC" id="5.6.2.4" evidence="12"/>
<dbReference type="PROSITE" id="PS51198">
    <property type="entry name" value="UVRD_HELICASE_ATP_BIND"/>
    <property type="match status" value="1"/>
</dbReference>
<evidence type="ECO:0000256" key="9">
    <source>
        <dbReference type="ARBA" id="ARBA00023204"/>
    </source>
</evidence>
<keyword evidence="5 14" id="KW-0347">Helicase</keyword>
<dbReference type="Proteomes" id="UP000823635">
    <property type="component" value="Unassembled WGS sequence"/>
</dbReference>
<dbReference type="InterPro" id="IPR027417">
    <property type="entry name" value="P-loop_NTPase"/>
</dbReference>
<keyword evidence="7 14" id="KW-0067">ATP-binding</keyword>
<organism evidence="16 17">
    <name type="scientific">Candidatus Egerieousia excrementavium</name>
    <dbReference type="NCBI Taxonomy" id="2840778"/>
    <lineage>
        <taxon>Bacteria</taxon>
        <taxon>Pseudomonadati</taxon>
        <taxon>Bacteroidota</taxon>
        <taxon>Bacteroidia</taxon>
        <taxon>Bacteroidales</taxon>
        <taxon>Candidatus Egerieousia</taxon>
    </lineage>
</organism>
<dbReference type="EMBL" id="JADINB010000103">
    <property type="protein sequence ID" value="MBO8429209.1"/>
    <property type="molecule type" value="Genomic_DNA"/>
</dbReference>
<dbReference type="InterPro" id="IPR014017">
    <property type="entry name" value="DNA_helicase_UvrD-like_C"/>
</dbReference>
<comment type="catalytic activity">
    <reaction evidence="11">
        <text>Couples ATP hydrolysis with the unwinding of duplex DNA by translocating in the 3'-5' direction.</text>
        <dbReference type="EC" id="5.6.2.4"/>
    </reaction>
</comment>
<evidence type="ECO:0000256" key="12">
    <source>
        <dbReference type="ARBA" id="ARBA00034808"/>
    </source>
</evidence>
<dbReference type="InterPro" id="IPR014016">
    <property type="entry name" value="UvrD-like_ATP-bd"/>
</dbReference>
<evidence type="ECO:0000256" key="10">
    <source>
        <dbReference type="ARBA" id="ARBA00023235"/>
    </source>
</evidence>
<dbReference type="AlphaFoldDB" id="A0A9D9DQ77"/>
<keyword evidence="1" id="KW-0540">Nuclease</keyword>
<feature type="binding site" evidence="14">
    <location>
        <begin position="10"/>
        <end position="17"/>
    </location>
    <ligand>
        <name>ATP</name>
        <dbReference type="ChEBI" id="CHEBI:30616"/>
    </ligand>
</feature>
<dbReference type="GO" id="GO:0005829">
    <property type="term" value="C:cytosol"/>
    <property type="evidence" value="ECO:0007669"/>
    <property type="project" value="TreeGrafter"/>
</dbReference>
<proteinExistence type="predicted"/>
<keyword evidence="9" id="KW-0234">DNA repair</keyword>
<dbReference type="GO" id="GO:0004527">
    <property type="term" value="F:exonuclease activity"/>
    <property type="evidence" value="ECO:0007669"/>
    <property type="project" value="UniProtKB-KW"/>
</dbReference>
<dbReference type="PANTHER" id="PTHR11070:SF67">
    <property type="entry name" value="DNA 3'-5' HELICASE"/>
    <property type="match status" value="1"/>
</dbReference>
<evidence type="ECO:0000256" key="14">
    <source>
        <dbReference type="PROSITE-ProRule" id="PRU00560"/>
    </source>
</evidence>
<dbReference type="PANTHER" id="PTHR11070">
    <property type="entry name" value="UVRD / RECB / PCRA DNA HELICASE FAMILY MEMBER"/>
    <property type="match status" value="1"/>
</dbReference>
<reference evidence="16" key="1">
    <citation type="submission" date="2020-10" db="EMBL/GenBank/DDBJ databases">
        <authorList>
            <person name="Gilroy R."/>
        </authorList>
    </citation>
    <scope>NUCLEOTIDE SEQUENCE</scope>
    <source>
        <strain evidence="16">15467</strain>
    </source>
</reference>
<gene>
    <name evidence="16" type="ORF">IAC68_04675</name>
</gene>
<evidence type="ECO:0000256" key="3">
    <source>
        <dbReference type="ARBA" id="ARBA00022763"/>
    </source>
</evidence>
<evidence type="ECO:0000256" key="11">
    <source>
        <dbReference type="ARBA" id="ARBA00034617"/>
    </source>
</evidence>
<keyword evidence="6" id="KW-0269">Exonuclease</keyword>
<evidence type="ECO:0000256" key="7">
    <source>
        <dbReference type="ARBA" id="ARBA00022840"/>
    </source>
</evidence>
<accession>A0A9D9DQ77</accession>
<evidence type="ECO:0000256" key="1">
    <source>
        <dbReference type="ARBA" id="ARBA00022722"/>
    </source>
</evidence>